<reference evidence="3" key="1">
    <citation type="submission" date="2022-08" db="UniProtKB">
        <authorList>
            <consortium name="EnsemblMetazoa"/>
        </authorList>
    </citation>
    <scope>IDENTIFICATION</scope>
    <source>
        <strain evidence="3">05x7-T-G4-1.051#20</strain>
    </source>
</reference>
<dbReference type="GO" id="GO:0004672">
    <property type="term" value="F:protein kinase activity"/>
    <property type="evidence" value="ECO:0007669"/>
    <property type="project" value="InterPro"/>
</dbReference>
<dbReference type="GO" id="GO:0043539">
    <property type="term" value="F:protein serine/threonine kinase activator activity"/>
    <property type="evidence" value="ECO:0007669"/>
    <property type="project" value="InterPro"/>
</dbReference>
<name>A0A8W8N5D6_MAGGI</name>
<evidence type="ECO:0000256" key="1">
    <source>
        <dbReference type="ARBA" id="ARBA00008874"/>
    </source>
</evidence>
<dbReference type="PANTHER" id="PTHR48014:SF21">
    <property type="entry name" value="SERINE_THREONINE-PROTEIN KINASE FRAY2"/>
    <property type="match status" value="1"/>
</dbReference>
<comment type="similarity">
    <text evidence="1">Belongs to the protein kinase superfamily. STE Ser/Thr protein kinase family. STE20 subfamily.</text>
</comment>
<dbReference type="GO" id="GO:0006611">
    <property type="term" value="P:protein export from nucleus"/>
    <property type="evidence" value="ECO:0007669"/>
    <property type="project" value="TreeGrafter"/>
</dbReference>
<dbReference type="Gene3D" id="3.30.200.20">
    <property type="entry name" value="Phosphorylase Kinase, domain 1"/>
    <property type="match status" value="1"/>
</dbReference>
<dbReference type="PROSITE" id="PS50011">
    <property type="entry name" value="PROTEIN_KINASE_DOM"/>
    <property type="match status" value="1"/>
</dbReference>
<dbReference type="PANTHER" id="PTHR48014">
    <property type="entry name" value="SERINE/THREONINE-PROTEIN KINASE FRAY2"/>
    <property type="match status" value="1"/>
</dbReference>
<proteinExistence type="inferred from homology"/>
<dbReference type="GO" id="GO:1902554">
    <property type="term" value="C:serine/threonine protein kinase complex"/>
    <property type="evidence" value="ECO:0007669"/>
    <property type="project" value="TreeGrafter"/>
</dbReference>
<keyword evidence="4" id="KW-1185">Reference proteome</keyword>
<dbReference type="InterPro" id="IPR000719">
    <property type="entry name" value="Prot_kinase_dom"/>
</dbReference>
<accession>A0A8W8N5D6</accession>
<dbReference type="EnsemblMetazoa" id="G4343.8">
    <property type="protein sequence ID" value="G4343.8:cds"/>
    <property type="gene ID" value="G4343"/>
</dbReference>
<dbReference type="Gene3D" id="1.10.510.10">
    <property type="entry name" value="Transferase(Phosphotransferase) domain 1"/>
    <property type="match status" value="1"/>
</dbReference>
<evidence type="ECO:0000313" key="4">
    <source>
        <dbReference type="Proteomes" id="UP000005408"/>
    </source>
</evidence>
<evidence type="ECO:0000259" key="2">
    <source>
        <dbReference type="PROSITE" id="PS50011"/>
    </source>
</evidence>
<dbReference type="OrthoDB" id="840771at2759"/>
<dbReference type="InterPro" id="IPR011009">
    <property type="entry name" value="Kinase-like_dom_sf"/>
</dbReference>
<dbReference type="Proteomes" id="UP000005408">
    <property type="component" value="Unassembled WGS sequence"/>
</dbReference>
<dbReference type="OMA" id="INGVMPF"/>
<protein>
    <recommendedName>
        <fullName evidence="2">Protein kinase domain-containing protein</fullName>
    </recommendedName>
</protein>
<dbReference type="AlphaFoldDB" id="A0A8W8N5D6"/>
<feature type="domain" description="Protein kinase" evidence="2">
    <location>
        <begin position="59"/>
        <end position="356"/>
    </location>
</feature>
<dbReference type="InterPro" id="IPR047173">
    <property type="entry name" value="STRAD_A/B-like"/>
</dbReference>
<evidence type="ECO:0000313" key="3">
    <source>
        <dbReference type="EnsemblMetazoa" id="G4343.8:cds"/>
    </source>
</evidence>
<dbReference type="GO" id="GO:0005524">
    <property type="term" value="F:ATP binding"/>
    <property type="evidence" value="ECO:0007669"/>
    <property type="project" value="InterPro"/>
</dbReference>
<sequence length="409" mass="45576">MSLNCASCTKSQTLDSGGNVPYYKPMKVASKSGSQSFGSQESNNGRFGDIVLQPDTTKYKLHAVIGKGSFENVTVHLAQHIPSGQKIAIKCIDIENSPVEFNIFQDEVILCRQMCHENIAKYLCTFVNNNELWSVMPLLGYGSARDVLHAYFKTGLPETAIAYILRDVLNALEYLHHRGIIHRSVRASHILIGGNGSVCLSGLRKVYHMFHHGRKWNQVHNYPEACSADLQWLSPEILEQNLSGYDTKSDIYSLGITSWELANGYPPFEDMPVTQMLLEKVNGTKPMLLDCTTISDLTGEEHAQHNAELENGGIDIVALAKARKFSSHFHSLIDRCLEKNPKCRPSAEGLLSDPMFKHLKKRSSEALPNLLQPLTPINLANLANVSDDKAVDSVINSMEQMDVTEEWSF</sequence>
<dbReference type="Pfam" id="PF00069">
    <property type="entry name" value="Pkinase"/>
    <property type="match status" value="1"/>
</dbReference>
<dbReference type="SUPFAM" id="SSF56112">
    <property type="entry name" value="Protein kinase-like (PK-like)"/>
    <property type="match status" value="1"/>
</dbReference>
<organism evidence="3 4">
    <name type="scientific">Magallana gigas</name>
    <name type="common">Pacific oyster</name>
    <name type="synonym">Crassostrea gigas</name>
    <dbReference type="NCBI Taxonomy" id="29159"/>
    <lineage>
        <taxon>Eukaryota</taxon>
        <taxon>Metazoa</taxon>
        <taxon>Spiralia</taxon>
        <taxon>Lophotrochozoa</taxon>
        <taxon>Mollusca</taxon>
        <taxon>Bivalvia</taxon>
        <taxon>Autobranchia</taxon>
        <taxon>Pteriomorphia</taxon>
        <taxon>Ostreida</taxon>
        <taxon>Ostreoidea</taxon>
        <taxon>Ostreidae</taxon>
        <taxon>Magallana</taxon>
    </lineage>
</organism>